<dbReference type="EMBL" id="JASMQC010000036">
    <property type="protein sequence ID" value="KAK1930882.1"/>
    <property type="molecule type" value="Genomic_DNA"/>
</dbReference>
<proteinExistence type="predicted"/>
<dbReference type="Proteomes" id="UP001259832">
    <property type="component" value="Unassembled WGS sequence"/>
</dbReference>
<evidence type="ECO:0000313" key="1">
    <source>
        <dbReference type="EMBL" id="KAK1930882.1"/>
    </source>
</evidence>
<reference evidence="1" key="1">
    <citation type="submission" date="2023-08" db="EMBL/GenBank/DDBJ databases">
        <title>Reference Genome Resource for the Citrus Pathogen Phytophthora citrophthora.</title>
        <authorList>
            <person name="Moller H."/>
            <person name="Coetzee B."/>
            <person name="Rose L.J."/>
            <person name="Van Niekerk J.M."/>
        </authorList>
    </citation>
    <scope>NUCLEOTIDE SEQUENCE</scope>
    <source>
        <strain evidence="1">STE-U-9442</strain>
    </source>
</reference>
<gene>
    <name evidence="1" type="ORF">P3T76_013471</name>
</gene>
<sequence>MGTGGFMLLPVGSALANTGKRADEEKQKVATGVRSVNVLVKVATSVLGVRARMLEDNSQSLAKRQRTQGWNWEGNKSLFFHKDDSMTFEKCDQATKQLQAIHESTFYRAMDFAGDKWEIPIVDNVCDLGKSSFGQNYIKKCQQKWPGEADASAKKFMPVLRACHTINIALPSDLLFAENNPDYNKVQIRMIELICAFFDRNFEARPRAFNPKLVESMKTTWKLLKKLTAEVGPLFIVLEEAESDYKTSDRNVDDLVKRQ</sequence>
<organism evidence="1 2">
    <name type="scientific">Phytophthora citrophthora</name>
    <dbReference type="NCBI Taxonomy" id="4793"/>
    <lineage>
        <taxon>Eukaryota</taxon>
        <taxon>Sar</taxon>
        <taxon>Stramenopiles</taxon>
        <taxon>Oomycota</taxon>
        <taxon>Peronosporomycetes</taxon>
        <taxon>Peronosporales</taxon>
        <taxon>Peronosporaceae</taxon>
        <taxon>Phytophthora</taxon>
    </lineage>
</organism>
<name>A0AAD9G3R2_9STRA</name>
<comment type="caution">
    <text evidence="1">The sequence shown here is derived from an EMBL/GenBank/DDBJ whole genome shotgun (WGS) entry which is preliminary data.</text>
</comment>
<keyword evidence="2" id="KW-1185">Reference proteome</keyword>
<protein>
    <submittedName>
        <fullName evidence="1">Uncharacterized protein</fullName>
    </submittedName>
</protein>
<accession>A0AAD9G3R2</accession>
<dbReference type="AlphaFoldDB" id="A0AAD9G3R2"/>
<evidence type="ECO:0000313" key="2">
    <source>
        <dbReference type="Proteomes" id="UP001259832"/>
    </source>
</evidence>